<feature type="chain" id="PRO_5014566728" evidence="1">
    <location>
        <begin position="16"/>
        <end position="60"/>
    </location>
</feature>
<dbReference type="EnsemblMetazoa" id="CPIJ006757-RA">
    <property type="protein sequence ID" value="CPIJ006757-PA"/>
    <property type="gene ID" value="CPIJ006757"/>
</dbReference>
<dbReference type="Proteomes" id="UP000002320">
    <property type="component" value="Unassembled WGS sequence"/>
</dbReference>
<accession>B0WHG4</accession>
<keyword evidence="1" id="KW-0732">Signal</keyword>
<evidence type="ECO:0000313" key="4">
    <source>
        <dbReference type="Proteomes" id="UP000002320"/>
    </source>
</evidence>
<dbReference type="InParanoid" id="B0WHG4"/>
<feature type="signal peptide" evidence="1">
    <location>
        <begin position="1"/>
        <end position="15"/>
    </location>
</feature>
<dbReference type="VEuPathDB" id="VectorBase:CPIJ006757"/>
<dbReference type="EMBL" id="DS231936">
    <property type="protein sequence ID" value="EDS27742.1"/>
    <property type="molecule type" value="Genomic_DNA"/>
</dbReference>
<gene>
    <name evidence="3" type="primary">6038364</name>
    <name evidence="2" type="ORF">CpipJ_CPIJ006757</name>
</gene>
<dbReference type="HOGENOM" id="CLU_2943996_0_0_1"/>
<sequence length="60" mass="7127">MDIFLALVLRPVVLGKYWLQLTHCPEKHLPGVSNPNKEDIYWLQSDNWEGACLRRKSFHY</sequence>
<keyword evidence="4" id="KW-1185">Reference proteome</keyword>
<evidence type="ECO:0000313" key="3">
    <source>
        <dbReference type="EnsemblMetazoa" id="CPIJ006757-PA"/>
    </source>
</evidence>
<evidence type="ECO:0000313" key="2">
    <source>
        <dbReference type="EMBL" id="EDS27742.1"/>
    </source>
</evidence>
<organism>
    <name type="scientific">Culex quinquefasciatus</name>
    <name type="common">Southern house mosquito</name>
    <name type="synonym">Culex pungens</name>
    <dbReference type="NCBI Taxonomy" id="7176"/>
    <lineage>
        <taxon>Eukaryota</taxon>
        <taxon>Metazoa</taxon>
        <taxon>Ecdysozoa</taxon>
        <taxon>Arthropoda</taxon>
        <taxon>Hexapoda</taxon>
        <taxon>Insecta</taxon>
        <taxon>Pterygota</taxon>
        <taxon>Neoptera</taxon>
        <taxon>Endopterygota</taxon>
        <taxon>Diptera</taxon>
        <taxon>Nematocera</taxon>
        <taxon>Culicoidea</taxon>
        <taxon>Culicidae</taxon>
        <taxon>Culicinae</taxon>
        <taxon>Culicini</taxon>
        <taxon>Culex</taxon>
        <taxon>Culex</taxon>
    </lineage>
</organism>
<evidence type="ECO:0000256" key="1">
    <source>
        <dbReference type="SAM" id="SignalP"/>
    </source>
</evidence>
<dbReference type="KEGG" id="cqu:CpipJ_CPIJ006757"/>
<reference evidence="2" key="1">
    <citation type="submission" date="2007-03" db="EMBL/GenBank/DDBJ databases">
        <title>Annotation of Culex pipiens quinquefasciatus.</title>
        <authorList>
            <consortium name="The Broad Institute Genome Sequencing Platform"/>
            <person name="Atkinson P.W."/>
            <person name="Hemingway J."/>
            <person name="Christensen B.M."/>
            <person name="Higgs S."/>
            <person name="Kodira C."/>
            <person name="Hannick L."/>
            <person name="Megy K."/>
            <person name="O'Leary S."/>
            <person name="Pearson M."/>
            <person name="Haas B.J."/>
            <person name="Mauceli E."/>
            <person name="Wortman J.R."/>
            <person name="Lee N.H."/>
            <person name="Guigo R."/>
            <person name="Stanke M."/>
            <person name="Alvarado L."/>
            <person name="Amedeo P."/>
            <person name="Antoine C.H."/>
            <person name="Arensburger P."/>
            <person name="Bidwell S.L."/>
            <person name="Crawford M."/>
            <person name="Camaro F."/>
            <person name="Devon K."/>
            <person name="Engels R."/>
            <person name="Hammond M."/>
            <person name="Howarth C."/>
            <person name="Koehrsen M."/>
            <person name="Lawson D."/>
            <person name="Montgomery P."/>
            <person name="Nene V."/>
            <person name="Nusbaum C."/>
            <person name="Puiu D."/>
            <person name="Romero-Severson J."/>
            <person name="Severson D.W."/>
            <person name="Shumway M."/>
            <person name="Sisk P."/>
            <person name="Stolte C."/>
            <person name="Zeng Q."/>
            <person name="Eisenstadt E."/>
            <person name="Fraser-Liggett C."/>
            <person name="Strausberg R."/>
            <person name="Galagan J."/>
            <person name="Birren B."/>
            <person name="Collins F.H."/>
        </authorList>
    </citation>
    <scope>NUCLEOTIDE SEQUENCE [LARGE SCALE GENOMIC DNA]</scope>
    <source>
        <strain evidence="2">JHB</strain>
    </source>
</reference>
<reference evidence="3" key="2">
    <citation type="submission" date="2021-02" db="UniProtKB">
        <authorList>
            <consortium name="EnsemblMetazoa"/>
        </authorList>
    </citation>
    <scope>IDENTIFICATION</scope>
    <source>
        <strain evidence="3">JHB</strain>
    </source>
</reference>
<name>B0WHG4_CULQU</name>
<proteinExistence type="predicted"/>
<dbReference type="AlphaFoldDB" id="B0WHG4"/>
<protein>
    <submittedName>
        <fullName evidence="2 3">Uncharacterized protein</fullName>
    </submittedName>
</protein>